<dbReference type="AlphaFoldDB" id="A0A345ZCS4"/>
<protein>
    <submittedName>
        <fullName evidence="1">Uncharacterized protein</fullName>
    </submittedName>
</protein>
<evidence type="ECO:0000313" key="2">
    <source>
        <dbReference type="Proteomes" id="UP000254834"/>
    </source>
</evidence>
<keyword evidence="2" id="KW-1185">Reference proteome</keyword>
<reference evidence="1 2" key="1">
    <citation type="submission" date="2017-12" db="EMBL/GenBank/DDBJ databases">
        <title>Chromulinavorax destructans is a abundant pathogen of dominant heterotrophic picoflagllates.</title>
        <authorList>
            <person name="Deeg C.M."/>
            <person name="Zimmer M."/>
            <person name="Suttle C.A."/>
        </authorList>
    </citation>
    <scope>NUCLEOTIDE SEQUENCE [LARGE SCALE GENOMIC DNA]</scope>
    <source>
        <strain evidence="1 2">SeV1</strain>
    </source>
</reference>
<organism evidence="1 2">
    <name type="scientific">Candidatus Chromulinivorax destructor</name>
    <dbReference type="NCBI Taxonomy" id="2066483"/>
    <lineage>
        <taxon>Bacteria</taxon>
        <taxon>Candidatus Babelota</taxon>
        <taxon>Candidatus Babeliae</taxon>
        <taxon>Candidatus Babeliales</taxon>
        <taxon>Candidatus Chromulinivoraceae</taxon>
        <taxon>Candidatus Chromulinivorax</taxon>
    </lineage>
</organism>
<dbReference type="Proteomes" id="UP000254834">
    <property type="component" value="Chromosome"/>
</dbReference>
<name>A0A345ZCS4_9BACT</name>
<sequence length="215" mass="25274">MKNKKITIALLAMATIQVYGSDDRSPRTVATNLSNRHLEKLDKLERFDDEDDFHDAQQGFPMLSSKDITATDEYSGIDKYFDDLHQFAKRDLYLAQQNEKMFPDKVHSYENLKNYYVKLCQQREQMALMKEAIKKSLHHNASMLDLENFEPEVRSKVNTIELEIQKIFNANVQRPSNSKMLVDYKVPYEPQLKINELKLLQTRVMQDALHKRTDK</sequence>
<dbReference type="EMBL" id="CP025544">
    <property type="protein sequence ID" value="AXK61091.1"/>
    <property type="molecule type" value="Genomic_DNA"/>
</dbReference>
<dbReference type="KEGG" id="cdes:C0J27_05160"/>
<evidence type="ECO:0000313" key="1">
    <source>
        <dbReference type="EMBL" id="AXK61091.1"/>
    </source>
</evidence>
<gene>
    <name evidence="1" type="ORF">C0J27_05160</name>
</gene>
<proteinExistence type="predicted"/>
<dbReference type="RefSeq" id="WP_115586106.1">
    <property type="nucleotide sequence ID" value="NZ_CP025544.1"/>
</dbReference>
<accession>A0A345ZCS4</accession>